<organism evidence="1 2">
    <name type="scientific">Trichinella murrelli</name>
    <dbReference type="NCBI Taxonomy" id="144512"/>
    <lineage>
        <taxon>Eukaryota</taxon>
        <taxon>Metazoa</taxon>
        <taxon>Ecdysozoa</taxon>
        <taxon>Nematoda</taxon>
        <taxon>Enoplea</taxon>
        <taxon>Dorylaimia</taxon>
        <taxon>Trichinellida</taxon>
        <taxon>Trichinellidae</taxon>
        <taxon>Trichinella</taxon>
    </lineage>
</organism>
<name>A0A0V0U8G0_9BILA</name>
<proteinExistence type="predicted"/>
<comment type="caution">
    <text evidence="1">The sequence shown here is derived from an EMBL/GenBank/DDBJ whole genome shotgun (WGS) entry which is preliminary data.</text>
</comment>
<keyword evidence="2" id="KW-1185">Reference proteome</keyword>
<dbReference type="EMBL" id="JYDJ01000040">
    <property type="protein sequence ID" value="KRX47596.1"/>
    <property type="molecule type" value="Genomic_DNA"/>
</dbReference>
<evidence type="ECO:0000313" key="1">
    <source>
        <dbReference type="EMBL" id="KRX47596.1"/>
    </source>
</evidence>
<dbReference type="AlphaFoldDB" id="A0A0V0U8G0"/>
<evidence type="ECO:0000313" key="2">
    <source>
        <dbReference type="Proteomes" id="UP000055048"/>
    </source>
</evidence>
<accession>A0A0V0U8G0</accession>
<gene>
    <name evidence="1" type="ORF">T05_15209</name>
</gene>
<sequence>MKVLSPASPGHMAAPLATVTISISVKPSSSRSLCIFLSGRVFWDVQKSDGQVELLKVEKLCQALFSTCSNLQENQSPISGNQFHQANCCCKQCGAVWKFLRTKLAPYILFSHLLVLGNDRILTCLKLSSAANWFFFPIGSLAFFFESFSKSPARFKYTNRKTVSLFLVNSRAILFCFERKSFHHGCCCCIGIGTERGGGERERVDLISTHLQPTAIFDGNFMDLNA</sequence>
<dbReference type="Proteomes" id="UP000055048">
    <property type="component" value="Unassembled WGS sequence"/>
</dbReference>
<protein>
    <submittedName>
        <fullName evidence="1">Uncharacterized protein</fullName>
    </submittedName>
</protein>
<reference evidence="1 2" key="1">
    <citation type="submission" date="2015-01" db="EMBL/GenBank/DDBJ databases">
        <title>Evolution of Trichinella species and genotypes.</title>
        <authorList>
            <person name="Korhonen P.K."/>
            <person name="Edoardo P."/>
            <person name="Giuseppe L.R."/>
            <person name="Gasser R.B."/>
        </authorList>
    </citation>
    <scope>NUCLEOTIDE SEQUENCE [LARGE SCALE GENOMIC DNA]</scope>
    <source>
        <strain evidence="1">ISS417</strain>
    </source>
</reference>